<dbReference type="HOGENOM" id="CLU_1195963_0_0_1"/>
<keyword evidence="2" id="KW-1133">Transmembrane helix</keyword>
<dbReference type="STRING" id="7260.B4MR45"/>
<dbReference type="KEGG" id="dwi:6640236"/>
<feature type="transmembrane region" description="Helical" evidence="2">
    <location>
        <begin position="13"/>
        <end position="31"/>
    </location>
</feature>
<protein>
    <submittedName>
        <fullName evidence="3">GK21331</fullName>
    </submittedName>
</protein>
<dbReference type="AlphaFoldDB" id="B4MR45"/>
<dbReference type="PhylomeDB" id="B4MR45"/>
<accession>B4MR45</accession>
<sequence>MDATCYASSPYDVYFNFMLIFVCIFALSKITEISERYLSDRMLSKQRRHDVRAINEEWEQTMQLYEKDKNQMNSELEELRGKNKDLEHMMHELRDCNIQLISQNFMRNVMQEQQQKQQAAANNIFITNRHIHLTRQVFVNEGHIDVSLQDQQQQQDLLRPAGGQENSDKNLNVWVQYLKMRKCYMGPIADPNLIANSGSEKNMPIVMTTEQLAKLQGLI</sequence>
<feature type="coiled-coil region" evidence="1">
    <location>
        <begin position="55"/>
        <end position="96"/>
    </location>
</feature>
<dbReference type="EMBL" id="CH963849">
    <property type="protein sequence ID" value="EDW74584.1"/>
    <property type="molecule type" value="Genomic_DNA"/>
</dbReference>
<gene>
    <name evidence="3" type="primary">Dwil\GK21331</name>
    <name evidence="3" type="ORF">Dwil_GK21331</name>
</gene>
<keyword evidence="2" id="KW-0472">Membrane</keyword>
<organism evidence="4">
    <name type="scientific">Drosophila willistoni</name>
    <name type="common">Fruit fly</name>
    <dbReference type="NCBI Taxonomy" id="7260"/>
    <lineage>
        <taxon>Eukaryota</taxon>
        <taxon>Metazoa</taxon>
        <taxon>Ecdysozoa</taxon>
        <taxon>Arthropoda</taxon>
        <taxon>Hexapoda</taxon>
        <taxon>Insecta</taxon>
        <taxon>Pterygota</taxon>
        <taxon>Neoptera</taxon>
        <taxon>Endopterygota</taxon>
        <taxon>Diptera</taxon>
        <taxon>Brachycera</taxon>
        <taxon>Muscomorpha</taxon>
        <taxon>Ephydroidea</taxon>
        <taxon>Drosophilidae</taxon>
        <taxon>Drosophila</taxon>
        <taxon>Sophophora</taxon>
    </lineage>
</organism>
<keyword evidence="1" id="KW-0175">Coiled coil</keyword>
<evidence type="ECO:0000313" key="4">
    <source>
        <dbReference type="Proteomes" id="UP000007798"/>
    </source>
</evidence>
<reference evidence="3 4" key="1">
    <citation type="journal article" date="2007" name="Nature">
        <title>Evolution of genes and genomes on the Drosophila phylogeny.</title>
        <authorList>
            <consortium name="Drosophila 12 Genomes Consortium"/>
            <person name="Clark A.G."/>
            <person name="Eisen M.B."/>
            <person name="Smith D.R."/>
            <person name="Bergman C.M."/>
            <person name="Oliver B."/>
            <person name="Markow T.A."/>
            <person name="Kaufman T.C."/>
            <person name="Kellis M."/>
            <person name="Gelbart W."/>
            <person name="Iyer V.N."/>
            <person name="Pollard D.A."/>
            <person name="Sackton T.B."/>
            <person name="Larracuente A.M."/>
            <person name="Singh N.D."/>
            <person name="Abad J.P."/>
            <person name="Abt D.N."/>
            <person name="Adryan B."/>
            <person name="Aguade M."/>
            <person name="Akashi H."/>
            <person name="Anderson W.W."/>
            <person name="Aquadro C.F."/>
            <person name="Ardell D.H."/>
            <person name="Arguello R."/>
            <person name="Artieri C.G."/>
            <person name="Barbash D.A."/>
            <person name="Barker D."/>
            <person name="Barsanti P."/>
            <person name="Batterham P."/>
            <person name="Batzoglou S."/>
            <person name="Begun D."/>
            <person name="Bhutkar A."/>
            <person name="Blanco E."/>
            <person name="Bosak S.A."/>
            <person name="Bradley R.K."/>
            <person name="Brand A.D."/>
            <person name="Brent M.R."/>
            <person name="Brooks A.N."/>
            <person name="Brown R.H."/>
            <person name="Butlin R.K."/>
            <person name="Caggese C."/>
            <person name="Calvi B.R."/>
            <person name="Bernardo de Carvalho A."/>
            <person name="Caspi A."/>
            <person name="Castrezana S."/>
            <person name="Celniker S.E."/>
            <person name="Chang J.L."/>
            <person name="Chapple C."/>
            <person name="Chatterji S."/>
            <person name="Chinwalla A."/>
            <person name="Civetta A."/>
            <person name="Clifton S.W."/>
            <person name="Comeron J.M."/>
            <person name="Costello J.C."/>
            <person name="Coyne J.A."/>
            <person name="Daub J."/>
            <person name="David R.G."/>
            <person name="Delcher A.L."/>
            <person name="Delehaunty K."/>
            <person name="Do C.B."/>
            <person name="Ebling H."/>
            <person name="Edwards K."/>
            <person name="Eickbush T."/>
            <person name="Evans J.D."/>
            <person name="Filipski A."/>
            <person name="Findeiss S."/>
            <person name="Freyhult E."/>
            <person name="Fulton L."/>
            <person name="Fulton R."/>
            <person name="Garcia A.C."/>
            <person name="Gardiner A."/>
            <person name="Garfield D.A."/>
            <person name="Garvin B.E."/>
            <person name="Gibson G."/>
            <person name="Gilbert D."/>
            <person name="Gnerre S."/>
            <person name="Godfrey J."/>
            <person name="Good R."/>
            <person name="Gotea V."/>
            <person name="Gravely B."/>
            <person name="Greenberg A.J."/>
            <person name="Griffiths-Jones S."/>
            <person name="Gross S."/>
            <person name="Guigo R."/>
            <person name="Gustafson E.A."/>
            <person name="Haerty W."/>
            <person name="Hahn M.W."/>
            <person name="Halligan D.L."/>
            <person name="Halpern A.L."/>
            <person name="Halter G.M."/>
            <person name="Han M.V."/>
            <person name="Heger A."/>
            <person name="Hillier L."/>
            <person name="Hinrichs A.S."/>
            <person name="Holmes I."/>
            <person name="Hoskins R.A."/>
            <person name="Hubisz M.J."/>
            <person name="Hultmark D."/>
            <person name="Huntley M.A."/>
            <person name="Jaffe D.B."/>
            <person name="Jagadeeshan S."/>
            <person name="Jeck W.R."/>
            <person name="Johnson J."/>
            <person name="Jones C.D."/>
            <person name="Jordan W.C."/>
            <person name="Karpen G.H."/>
            <person name="Kataoka E."/>
            <person name="Keightley P.D."/>
            <person name="Kheradpour P."/>
            <person name="Kirkness E.F."/>
            <person name="Koerich L.B."/>
            <person name="Kristiansen K."/>
            <person name="Kudrna D."/>
            <person name="Kulathinal R.J."/>
            <person name="Kumar S."/>
            <person name="Kwok R."/>
            <person name="Lander E."/>
            <person name="Langley C.H."/>
            <person name="Lapoint R."/>
            <person name="Lazzaro B.P."/>
            <person name="Lee S.J."/>
            <person name="Levesque L."/>
            <person name="Li R."/>
            <person name="Lin C.F."/>
            <person name="Lin M.F."/>
            <person name="Lindblad-Toh K."/>
            <person name="Llopart A."/>
            <person name="Long M."/>
            <person name="Low L."/>
            <person name="Lozovsky E."/>
            <person name="Lu J."/>
            <person name="Luo M."/>
            <person name="Machado C.A."/>
            <person name="Makalowski W."/>
            <person name="Marzo M."/>
            <person name="Matsuda M."/>
            <person name="Matzkin L."/>
            <person name="McAllister B."/>
            <person name="McBride C.S."/>
            <person name="McKernan B."/>
            <person name="McKernan K."/>
            <person name="Mendez-Lago M."/>
            <person name="Minx P."/>
            <person name="Mollenhauer M.U."/>
            <person name="Montooth K."/>
            <person name="Mount S.M."/>
            <person name="Mu X."/>
            <person name="Myers E."/>
            <person name="Negre B."/>
            <person name="Newfeld S."/>
            <person name="Nielsen R."/>
            <person name="Noor M.A."/>
            <person name="O'Grady P."/>
            <person name="Pachter L."/>
            <person name="Papaceit M."/>
            <person name="Parisi M.J."/>
            <person name="Parisi M."/>
            <person name="Parts L."/>
            <person name="Pedersen J.S."/>
            <person name="Pesole G."/>
            <person name="Phillippy A.M."/>
            <person name="Ponting C.P."/>
            <person name="Pop M."/>
            <person name="Porcelli D."/>
            <person name="Powell J.R."/>
            <person name="Prohaska S."/>
            <person name="Pruitt K."/>
            <person name="Puig M."/>
            <person name="Quesneville H."/>
            <person name="Ram K.R."/>
            <person name="Rand D."/>
            <person name="Rasmussen M.D."/>
            <person name="Reed L.K."/>
            <person name="Reenan R."/>
            <person name="Reily A."/>
            <person name="Remington K.A."/>
            <person name="Rieger T.T."/>
            <person name="Ritchie M.G."/>
            <person name="Robin C."/>
            <person name="Rogers Y.H."/>
            <person name="Rohde C."/>
            <person name="Rozas J."/>
            <person name="Rubenfield M.J."/>
            <person name="Ruiz A."/>
            <person name="Russo S."/>
            <person name="Salzberg S.L."/>
            <person name="Sanchez-Gracia A."/>
            <person name="Saranga D.J."/>
            <person name="Sato H."/>
            <person name="Schaeffer S.W."/>
            <person name="Schatz M.C."/>
            <person name="Schlenke T."/>
            <person name="Schwartz R."/>
            <person name="Segarra C."/>
            <person name="Singh R.S."/>
            <person name="Sirot L."/>
            <person name="Sirota M."/>
            <person name="Sisneros N.B."/>
            <person name="Smith C.D."/>
            <person name="Smith T.F."/>
            <person name="Spieth J."/>
            <person name="Stage D.E."/>
            <person name="Stark A."/>
            <person name="Stephan W."/>
            <person name="Strausberg R.L."/>
            <person name="Strempel S."/>
            <person name="Sturgill D."/>
            <person name="Sutton G."/>
            <person name="Sutton G.G."/>
            <person name="Tao W."/>
            <person name="Teichmann S."/>
            <person name="Tobari Y.N."/>
            <person name="Tomimura Y."/>
            <person name="Tsolas J.M."/>
            <person name="Valente V.L."/>
            <person name="Venter E."/>
            <person name="Venter J.C."/>
            <person name="Vicario S."/>
            <person name="Vieira F.G."/>
            <person name="Vilella A.J."/>
            <person name="Villasante A."/>
            <person name="Walenz B."/>
            <person name="Wang J."/>
            <person name="Wasserman M."/>
            <person name="Watts T."/>
            <person name="Wilson D."/>
            <person name="Wilson R.K."/>
            <person name="Wing R.A."/>
            <person name="Wolfner M.F."/>
            <person name="Wong A."/>
            <person name="Wong G.K."/>
            <person name="Wu C.I."/>
            <person name="Wu G."/>
            <person name="Yamamoto D."/>
            <person name="Yang H.P."/>
            <person name="Yang S.P."/>
            <person name="Yorke J.A."/>
            <person name="Yoshida K."/>
            <person name="Zdobnov E."/>
            <person name="Zhang P."/>
            <person name="Zhang Y."/>
            <person name="Zimin A.V."/>
            <person name="Baldwin J."/>
            <person name="Abdouelleil A."/>
            <person name="Abdulkadir J."/>
            <person name="Abebe A."/>
            <person name="Abera B."/>
            <person name="Abreu J."/>
            <person name="Acer S.C."/>
            <person name="Aftuck L."/>
            <person name="Alexander A."/>
            <person name="An P."/>
            <person name="Anderson E."/>
            <person name="Anderson S."/>
            <person name="Arachi H."/>
            <person name="Azer M."/>
            <person name="Bachantsang P."/>
            <person name="Barry A."/>
            <person name="Bayul T."/>
            <person name="Berlin A."/>
            <person name="Bessette D."/>
            <person name="Bloom T."/>
            <person name="Blye J."/>
            <person name="Boguslavskiy L."/>
            <person name="Bonnet C."/>
            <person name="Boukhgalter B."/>
            <person name="Bourzgui I."/>
            <person name="Brown A."/>
            <person name="Cahill P."/>
            <person name="Channer S."/>
            <person name="Cheshatsang Y."/>
            <person name="Chuda L."/>
            <person name="Citroen M."/>
            <person name="Collymore A."/>
            <person name="Cooke P."/>
            <person name="Costello M."/>
            <person name="D'Aco K."/>
            <person name="Daza R."/>
            <person name="De Haan G."/>
            <person name="DeGray S."/>
            <person name="DeMaso C."/>
            <person name="Dhargay N."/>
            <person name="Dooley K."/>
            <person name="Dooley E."/>
            <person name="Doricent M."/>
            <person name="Dorje P."/>
            <person name="Dorjee K."/>
            <person name="Dupes A."/>
            <person name="Elong R."/>
            <person name="Falk J."/>
            <person name="Farina A."/>
            <person name="Faro S."/>
            <person name="Ferguson D."/>
            <person name="Fisher S."/>
            <person name="Foley C.D."/>
            <person name="Franke A."/>
            <person name="Friedrich D."/>
            <person name="Gadbois L."/>
            <person name="Gearin G."/>
            <person name="Gearin C.R."/>
            <person name="Giannoukos G."/>
            <person name="Goode T."/>
            <person name="Graham J."/>
            <person name="Grandbois E."/>
            <person name="Grewal S."/>
            <person name="Gyaltsen K."/>
            <person name="Hafez N."/>
            <person name="Hagos B."/>
            <person name="Hall J."/>
            <person name="Henson C."/>
            <person name="Hollinger A."/>
            <person name="Honan T."/>
            <person name="Huard M.D."/>
            <person name="Hughes L."/>
            <person name="Hurhula B."/>
            <person name="Husby M.E."/>
            <person name="Kamat A."/>
            <person name="Kanga B."/>
            <person name="Kashin S."/>
            <person name="Khazanovich D."/>
            <person name="Kisner P."/>
            <person name="Lance K."/>
            <person name="Lara M."/>
            <person name="Lee W."/>
            <person name="Lennon N."/>
            <person name="Letendre F."/>
            <person name="LeVine R."/>
            <person name="Lipovsky A."/>
            <person name="Liu X."/>
            <person name="Liu J."/>
            <person name="Liu S."/>
            <person name="Lokyitsang T."/>
            <person name="Lokyitsang Y."/>
            <person name="Lubonja R."/>
            <person name="Lui A."/>
            <person name="MacDonald P."/>
            <person name="Magnisalis V."/>
            <person name="Maru K."/>
            <person name="Matthews C."/>
            <person name="McCusker W."/>
            <person name="McDonough S."/>
            <person name="Mehta T."/>
            <person name="Meldrim J."/>
            <person name="Meneus L."/>
            <person name="Mihai O."/>
            <person name="Mihalev A."/>
            <person name="Mihova T."/>
            <person name="Mittelman R."/>
            <person name="Mlenga V."/>
            <person name="Montmayeur A."/>
            <person name="Mulrain L."/>
            <person name="Navidi A."/>
            <person name="Naylor J."/>
            <person name="Negash T."/>
            <person name="Nguyen T."/>
            <person name="Nguyen N."/>
            <person name="Nicol R."/>
            <person name="Norbu C."/>
            <person name="Norbu N."/>
            <person name="Novod N."/>
            <person name="O'Neill B."/>
            <person name="Osman S."/>
            <person name="Markiewicz E."/>
            <person name="Oyono O.L."/>
            <person name="Patti C."/>
            <person name="Phunkhang P."/>
            <person name="Pierre F."/>
            <person name="Priest M."/>
            <person name="Raghuraman S."/>
            <person name="Rege F."/>
            <person name="Reyes R."/>
            <person name="Rise C."/>
            <person name="Rogov P."/>
            <person name="Ross K."/>
            <person name="Ryan E."/>
            <person name="Settipalli S."/>
            <person name="Shea T."/>
            <person name="Sherpa N."/>
            <person name="Shi L."/>
            <person name="Shih D."/>
            <person name="Sparrow T."/>
            <person name="Spaulding J."/>
            <person name="Stalker J."/>
            <person name="Stange-Thomann N."/>
            <person name="Stavropoulos S."/>
            <person name="Stone C."/>
            <person name="Strader C."/>
            <person name="Tesfaye S."/>
            <person name="Thomson T."/>
            <person name="Thoulutsang Y."/>
            <person name="Thoulutsang D."/>
            <person name="Topham K."/>
            <person name="Topping I."/>
            <person name="Tsamla T."/>
            <person name="Vassiliev H."/>
            <person name="Vo A."/>
            <person name="Wangchuk T."/>
            <person name="Wangdi T."/>
            <person name="Weiand M."/>
            <person name="Wilkinson J."/>
            <person name="Wilson A."/>
            <person name="Yadav S."/>
            <person name="Young G."/>
            <person name="Yu Q."/>
            <person name="Zembek L."/>
            <person name="Zhong D."/>
            <person name="Zimmer A."/>
            <person name="Zwirko Z."/>
            <person name="Jaffe D.B."/>
            <person name="Alvarez P."/>
            <person name="Brockman W."/>
            <person name="Butler J."/>
            <person name="Chin C."/>
            <person name="Gnerre S."/>
            <person name="Grabherr M."/>
            <person name="Kleber M."/>
            <person name="Mauceli E."/>
            <person name="MacCallum I."/>
        </authorList>
    </citation>
    <scope>NUCLEOTIDE SEQUENCE [LARGE SCALE GENOMIC DNA]</scope>
    <source>
        <strain evidence="4">Tucson 14030-0811.24</strain>
    </source>
</reference>
<dbReference type="InParanoid" id="B4MR45"/>
<evidence type="ECO:0000256" key="2">
    <source>
        <dbReference type="SAM" id="Phobius"/>
    </source>
</evidence>
<dbReference type="OMA" id="LNVWVQY"/>
<dbReference type="Proteomes" id="UP000007798">
    <property type="component" value="Unassembled WGS sequence"/>
</dbReference>
<evidence type="ECO:0000256" key="1">
    <source>
        <dbReference type="SAM" id="Coils"/>
    </source>
</evidence>
<evidence type="ECO:0000313" key="3">
    <source>
        <dbReference type="EMBL" id="EDW74584.1"/>
    </source>
</evidence>
<keyword evidence="4" id="KW-1185">Reference proteome</keyword>
<dbReference type="OrthoDB" id="7843724at2759"/>
<keyword evidence="2" id="KW-0812">Transmembrane</keyword>
<name>B4MR45_DROWI</name>
<dbReference type="eggNOG" id="ENOG502TC75">
    <property type="taxonomic scope" value="Eukaryota"/>
</dbReference>
<proteinExistence type="predicted"/>